<name>A0A0G0HFL0_9BACT</name>
<sequence length="148" mass="16810">DNNNDTVCIVGWIYPSNQNSIARFTVCLTQTINLLINKINGKTLFSFAANMAFKKQILEKIGGYPIHLPQLGDQGYVVSKFSKFGKIDVNYNIYCTTSSRRYENSNSIITFIKYNIWHNIIGYTVNRITGKQFFGPAPAIRNNRKGES</sequence>
<organism evidence="1 2">
    <name type="scientific">Candidatus Woesebacteria bacterium GW2011_GWA1_37_7</name>
    <dbReference type="NCBI Taxonomy" id="1618545"/>
    <lineage>
        <taxon>Bacteria</taxon>
        <taxon>Candidatus Woeseibacteriota</taxon>
    </lineage>
</organism>
<dbReference type="Proteomes" id="UP000034591">
    <property type="component" value="Unassembled WGS sequence"/>
</dbReference>
<evidence type="ECO:0000313" key="1">
    <source>
        <dbReference type="EMBL" id="KKQ37320.1"/>
    </source>
</evidence>
<feature type="non-terminal residue" evidence="1">
    <location>
        <position position="1"/>
    </location>
</feature>
<protein>
    <submittedName>
        <fullName evidence="1">Uncharacterized protein</fullName>
    </submittedName>
</protein>
<reference evidence="1 2" key="1">
    <citation type="journal article" date="2015" name="Nature">
        <title>rRNA introns, odd ribosomes, and small enigmatic genomes across a large radiation of phyla.</title>
        <authorList>
            <person name="Brown C.T."/>
            <person name="Hug L.A."/>
            <person name="Thomas B.C."/>
            <person name="Sharon I."/>
            <person name="Castelle C.J."/>
            <person name="Singh A."/>
            <person name="Wilkins M.J."/>
            <person name="Williams K.H."/>
            <person name="Banfield J.F."/>
        </authorList>
    </citation>
    <scope>NUCLEOTIDE SEQUENCE [LARGE SCALE GENOMIC DNA]</scope>
</reference>
<comment type="caution">
    <text evidence="1">The sequence shown here is derived from an EMBL/GenBank/DDBJ whole genome shotgun (WGS) entry which is preliminary data.</text>
</comment>
<dbReference type="EMBL" id="LBTI01000021">
    <property type="protein sequence ID" value="KKQ37320.1"/>
    <property type="molecule type" value="Genomic_DNA"/>
</dbReference>
<proteinExistence type="predicted"/>
<dbReference type="AlphaFoldDB" id="A0A0G0HFL0"/>
<accession>A0A0G0HFL0</accession>
<gene>
    <name evidence="1" type="ORF">US53_C0021G0001</name>
</gene>
<evidence type="ECO:0000313" key="2">
    <source>
        <dbReference type="Proteomes" id="UP000034591"/>
    </source>
</evidence>